<proteinExistence type="inferred from homology"/>
<protein>
    <recommendedName>
        <fullName evidence="20">Acyl-coenzyme A thioesterase 13</fullName>
    </recommendedName>
    <alternativeName>
        <fullName evidence="22">Hotdog-fold thioesterase superfamily member 2</fullName>
    </alternativeName>
    <alternativeName>
        <fullName evidence="21">Palmitoyl-CoA hydrolase</fullName>
    </alternativeName>
    <alternativeName>
        <fullName evidence="23">Thioesterase superfamily member 2</fullName>
    </alternativeName>
</protein>
<dbReference type="WBParaSite" id="SSTP_0000768800.1">
    <property type="protein sequence ID" value="SSTP_0000768800.1"/>
    <property type="gene ID" value="SSTP_0000768800"/>
</dbReference>
<dbReference type="InterPro" id="IPR029069">
    <property type="entry name" value="HotDog_dom_sf"/>
</dbReference>
<keyword evidence="12" id="KW-0539">Nucleus</keyword>
<comment type="subcellular location">
    <subcellularLocation>
        <location evidence="3">Cytoplasm</location>
        <location evidence="3">Cytoskeleton</location>
        <location evidence="3">Spindle</location>
    </subcellularLocation>
    <subcellularLocation>
        <location evidence="4">Cytoplasm</location>
        <location evidence="4">Cytosol</location>
    </subcellularLocation>
    <subcellularLocation>
        <location evidence="2">Mitochondrion</location>
    </subcellularLocation>
    <subcellularLocation>
        <location evidence="1">Nucleus</location>
    </subcellularLocation>
</comment>
<keyword evidence="11" id="KW-0206">Cytoskeleton</keyword>
<dbReference type="GO" id="GO:0005634">
    <property type="term" value="C:nucleus"/>
    <property type="evidence" value="ECO:0007669"/>
    <property type="project" value="UniProtKB-SubCell"/>
</dbReference>
<dbReference type="PANTHER" id="PTHR21660:SF1">
    <property type="entry name" value="ACYL-COENZYME A THIOESTERASE 13"/>
    <property type="match status" value="1"/>
</dbReference>
<comment type="catalytic activity">
    <reaction evidence="14">
        <text>decanoyl-CoA + H2O = decanoate + CoA + H(+)</text>
        <dbReference type="Rhea" id="RHEA:40059"/>
        <dbReference type="ChEBI" id="CHEBI:15377"/>
        <dbReference type="ChEBI" id="CHEBI:15378"/>
        <dbReference type="ChEBI" id="CHEBI:27689"/>
        <dbReference type="ChEBI" id="CHEBI:57287"/>
        <dbReference type="ChEBI" id="CHEBI:61430"/>
    </reaction>
    <physiologicalReaction direction="left-to-right" evidence="14">
        <dbReference type="Rhea" id="RHEA:40060"/>
    </physiologicalReaction>
</comment>
<comment type="catalytic activity">
    <reaction evidence="16">
        <text>hexanoyl-CoA + H2O = hexanoate + CoA + H(+)</text>
        <dbReference type="Rhea" id="RHEA:40115"/>
        <dbReference type="ChEBI" id="CHEBI:15377"/>
        <dbReference type="ChEBI" id="CHEBI:15378"/>
        <dbReference type="ChEBI" id="CHEBI:17120"/>
        <dbReference type="ChEBI" id="CHEBI:57287"/>
        <dbReference type="ChEBI" id="CHEBI:62620"/>
    </reaction>
    <physiologicalReaction direction="left-to-right" evidence="16">
        <dbReference type="Rhea" id="RHEA:40116"/>
    </physiologicalReaction>
</comment>
<dbReference type="AlphaFoldDB" id="A0A0K0EDX5"/>
<dbReference type="GO" id="GO:0005819">
    <property type="term" value="C:spindle"/>
    <property type="evidence" value="ECO:0007669"/>
    <property type="project" value="UniProtKB-SubCell"/>
</dbReference>
<evidence type="ECO:0000259" key="24">
    <source>
        <dbReference type="Pfam" id="PF03061"/>
    </source>
</evidence>
<evidence type="ECO:0000256" key="2">
    <source>
        <dbReference type="ARBA" id="ARBA00004173"/>
    </source>
</evidence>
<dbReference type="InterPro" id="IPR006683">
    <property type="entry name" value="Thioestr_dom"/>
</dbReference>
<feature type="domain" description="Thioesterase" evidence="24">
    <location>
        <begin position="59"/>
        <end position="132"/>
    </location>
</feature>
<dbReference type="FunFam" id="3.10.129.10:FF:000021">
    <property type="entry name" value="Acyl-coenzyme A thioesterase 13"/>
    <property type="match status" value="1"/>
</dbReference>
<evidence type="ECO:0000256" key="11">
    <source>
        <dbReference type="ARBA" id="ARBA00023212"/>
    </source>
</evidence>
<dbReference type="GO" id="GO:0006629">
    <property type="term" value="P:lipid metabolic process"/>
    <property type="evidence" value="ECO:0007669"/>
    <property type="project" value="UniProtKB-KW"/>
</dbReference>
<reference evidence="26" key="1">
    <citation type="submission" date="2015-08" db="UniProtKB">
        <authorList>
            <consortium name="WormBaseParasite"/>
        </authorList>
    </citation>
    <scope>IDENTIFICATION</scope>
</reference>
<name>A0A0K0EDX5_STRER</name>
<dbReference type="WBParaSite" id="TCONS_00006971.p1">
    <property type="protein sequence ID" value="TCONS_00006971.p1"/>
    <property type="gene ID" value="XLOC_005055"/>
</dbReference>
<evidence type="ECO:0000256" key="16">
    <source>
        <dbReference type="ARBA" id="ARBA00050199"/>
    </source>
</evidence>
<dbReference type="GO" id="GO:0047617">
    <property type="term" value="F:fatty acyl-CoA hydrolase activity"/>
    <property type="evidence" value="ECO:0007669"/>
    <property type="project" value="InterPro"/>
</dbReference>
<dbReference type="InterPro" id="IPR003736">
    <property type="entry name" value="PAAI_dom"/>
</dbReference>
<evidence type="ECO:0000256" key="21">
    <source>
        <dbReference type="ARBA" id="ARBA00075657"/>
    </source>
</evidence>
<evidence type="ECO:0000256" key="23">
    <source>
        <dbReference type="ARBA" id="ARBA00083956"/>
    </source>
</evidence>
<keyword evidence="9" id="KW-0443">Lipid metabolism</keyword>
<comment type="similarity">
    <text evidence="5">Belongs to the thioesterase PaaI family.</text>
</comment>
<accession>A0A0K0EDX5</accession>
<evidence type="ECO:0000256" key="10">
    <source>
        <dbReference type="ARBA" id="ARBA00023128"/>
    </source>
</evidence>
<evidence type="ECO:0000256" key="4">
    <source>
        <dbReference type="ARBA" id="ARBA00004514"/>
    </source>
</evidence>
<keyword evidence="25" id="KW-1185">Reference proteome</keyword>
<evidence type="ECO:0000256" key="18">
    <source>
        <dbReference type="ARBA" id="ARBA00058205"/>
    </source>
</evidence>
<dbReference type="PANTHER" id="PTHR21660">
    <property type="entry name" value="THIOESTERASE SUPERFAMILY MEMBER-RELATED"/>
    <property type="match status" value="1"/>
</dbReference>
<evidence type="ECO:0000256" key="15">
    <source>
        <dbReference type="ARBA" id="ARBA00048074"/>
    </source>
</evidence>
<evidence type="ECO:0000256" key="13">
    <source>
        <dbReference type="ARBA" id="ARBA00047588"/>
    </source>
</evidence>
<evidence type="ECO:0000256" key="3">
    <source>
        <dbReference type="ARBA" id="ARBA00004186"/>
    </source>
</evidence>
<evidence type="ECO:0000256" key="9">
    <source>
        <dbReference type="ARBA" id="ARBA00023098"/>
    </source>
</evidence>
<evidence type="ECO:0000313" key="26">
    <source>
        <dbReference type="WBParaSite" id="SSTP_0000768800.1"/>
    </source>
</evidence>
<evidence type="ECO:0000313" key="25">
    <source>
        <dbReference type="Proteomes" id="UP000035681"/>
    </source>
</evidence>
<comment type="catalytic activity">
    <reaction evidence="15">
        <text>dodecanoyl-CoA + H2O = dodecanoate + CoA + H(+)</text>
        <dbReference type="Rhea" id="RHEA:30135"/>
        <dbReference type="ChEBI" id="CHEBI:15377"/>
        <dbReference type="ChEBI" id="CHEBI:15378"/>
        <dbReference type="ChEBI" id="CHEBI:18262"/>
        <dbReference type="ChEBI" id="CHEBI:57287"/>
        <dbReference type="ChEBI" id="CHEBI:57375"/>
    </reaction>
    <physiologicalReaction direction="left-to-right" evidence="15">
        <dbReference type="Rhea" id="RHEA:30136"/>
    </physiologicalReaction>
</comment>
<dbReference type="NCBIfam" id="TIGR00369">
    <property type="entry name" value="unchar_dom_1"/>
    <property type="match status" value="1"/>
</dbReference>
<keyword evidence="8" id="KW-0007">Acetylation</keyword>
<comment type="catalytic activity">
    <reaction evidence="13">
        <text>octanoyl-CoA + H2O = octanoate + CoA + H(+)</text>
        <dbReference type="Rhea" id="RHEA:30143"/>
        <dbReference type="ChEBI" id="CHEBI:15377"/>
        <dbReference type="ChEBI" id="CHEBI:15378"/>
        <dbReference type="ChEBI" id="CHEBI:25646"/>
        <dbReference type="ChEBI" id="CHEBI:57287"/>
        <dbReference type="ChEBI" id="CHEBI:57386"/>
    </reaction>
    <physiologicalReaction direction="left-to-right" evidence="13">
        <dbReference type="Rhea" id="RHEA:30144"/>
    </physiologicalReaction>
</comment>
<evidence type="ECO:0000256" key="12">
    <source>
        <dbReference type="ARBA" id="ARBA00023242"/>
    </source>
</evidence>
<dbReference type="GO" id="GO:0005739">
    <property type="term" value="C:mitochondrion"/>
    <property type="evidence" value="ECO:0007669"/>
    <property type="project" value="UniProtKB-SubCell"/>
</dbReference>
<evidence type="ECO:0000256" key="6">
    <source>
        <dbReference type="ARBA" id="ARBA00022490"/>
    </source>
</evidence>
<comment type="subunit">
    <text evidence="19">Homotetramer. Interacts with PCTP.</text>
</comment>
<comment type="catalytic activity">
    <reaction evidence="17">
        <text>a fatty acyl-CoA + H2O = a fatty acid + CoA + H(+)</text>
        <dbReference type="Rhea" id="RHEA:16781"/>
        <dbReference type="ChEBI" id="CHEBI:15377"/>
        <dbReference type="ChEBI" id="CHEBI:15378"/>
        <dbReference type="ChEBI" id="CHEBI:28868"/>
        <dbReference type="ChEBI" id="CHEBI:57287"/>
        <dbReference type="ChEBI" id="CHEBI:77636"/>
    </reaction>
    <physiologicalReaction direction="left-to-right" evidence="17">
        <dbReference type="Rhea" id="RHEA:16782"/>
    </physiologicalReaction>
</comment>
<dbReference type="GO" id="GO:0005829">
    <property type="term" value="C:cytosol"/>
    <property type="evidence" value="ECO:0007669"/>
    <property type="project" value="UniProtKB-SubCell"/>
</dbReference>
<keyword evidence="7" id="KW-0378">Hydrolase</keyword>
<evidence type="ECO:0000256" key="14">
    <source>
        <dbReference type="ARBA" id="ARBA00047969"/>
    </source>
</evidence>
<dbReference type="Proteomes" id="UP000035681">
    <property type="component" value="Unplaced"/>
</dbReference>
<evidence type="ECO:0000256" key="20">
    <source>
        <dbReference type="ARBA" id="ARBA00067273"/>
    </source>
</evidence>
<evidence type="ECO:0000256" key="5">
    <source>
        <dbReference type="ARBA" id="ARBA00008324"/>
    </source>
</evidence>
<evidence type="ECO:0000256" key="8">
    <source>
        <dbReference type="ARBA" id="ARBA00022990"/>
    </source>
</evidence>
<evidence type="ECO:0000256" key="7">
    <source>
        <dbReference type="ARBA" id="ARBA00022801"/>
    </source>
</evidence>
<keyword evidence="6" id="KW-0963">Cytoplasm</keyword>
<evidence type="ECO:0000256" key="19">
    <source>
        <dbReference type="ARBA" id="ARBA00064709"/>
    </source>
</evidence>
<dbReference type="SUPFAM" id="SSF54637">
    <property type="entry name" value="Thioesterase/thiol ester dehydrase-isomerase"/>
    <property type="match status" value="1"/>
</dbReference>
<organism evidence="26">
    <name type="scientific">Strongyloides stercoralis</name>
    <name type="common">Threadworm</name>
    <dbReference type="NCBI Taxonomy" id="6248"/>
    <lineage>
        <taxon>Eukaryota</taxon>
        <taxon>Metazoa</taxon>
        <taxon>Ecdysozoa</taxon>
        <taxon>Nematoda</taxon>
        <taxon>Chromadorea</taxon>
        <taxon>Rhabditida</taxon>
        <taxon>Tylenchina</taxon>
        <taxon>Panagrolaimomorpha</taxon>
        <taxon>Strongyloidoidea</taxon>
        <taxon>Strongyloididae</taxon>
        <taxon>Strongyloides</taxon>
    </lineage>
</organism>
<evidence type="ECO:0000256" key="1">
    <source>
        <dbReference type="ARBA" id="ARBA00004123"/>
    </source>
</evidence>
<dbReference type="STRING" id="6248.A0A0K0EDX5"/>
<evidence type="ECO:0000256" key="22">
    <source>
        <dbReference type="ARBA" id="ARBA00081533"/>
    </source>
</evidence>
<dbReference type="CDD" id="cd03443">
    <property type="entry name" value="PaaI_thioesterase"/>
    <property type="match status" value="1"/>
</dbReference>
<dbReference type="Gene3D" id="3.10.129.10">
    <property type="entry name" value="Hotdog Thioesterase"/>
    <property type="match status" value="1"/>
</dbReference>
<evidence type="ECO:0000256" key="17">
    <source>
        <dbReference type="ARBA" id="ARBA00052976"/>
    </source>
</evidence>
<dbReference type="Pfam" id="PF03061">
    <property type="entry name" value="4HBT"/>
    <property type="match status" value="1"/>
</dbReference>
<dbReference type="InterPro" id="IPR039298">
    <property type="entry name" value="ACOT13"/>
</dbReference>
<sequence>MNCNENDYQCMEWINEYNEGYKVTDNFNRVARKLVPIRANKTSVLYELKVEKEHVNGKNTIHGGQIASLVDIVTANVVSLTIRDIPMVSVEIATSYLLPAPINEDITIEGNVLKIGRNMAFAEAIFRRKSDGAIIAKGKHTLCLLNHLKKNDGKVVSQ</sequence>
<keyword evidence="10" id="KW-0496">Mitochondrion</keyword>
<comment type="function">
    <text evidence="18">Catalyzes the hydrolysis of acyl-CoAs into free fatty acids and coenzyme A (CoASH), regulating their respective intracellular levels. Has acyl-CoA thioesterase activity towards medium (C12) and long-chain (C18) fatty acyl-CoA substrates. Can also hydrolyze 3-hydroxyphenylacetyl-CoA and 3,4-dihydroxyphenylacetyl-CoA (in vitro). May play a role in controlling adaptive thermogenesis.</text>
</comment>